<evidence type="ECO:0000256" key="1">
    <source>
        <dbReference type="ARBA" id="ARBA00009437"/>
    </source>
</evidence>
<dbReference type="CDD" id="cd05466">
    <property type="entry name" value="PBP2_LTTR_substrate"/>
    <property type="match status" value="1"/>
</dbReference>
<dbReference type="InterPro" id="IPR000847">
    <property type="entry name" value="LysR_HTH_N"/>
</dbReference>
<dbReference type="EMBL" id="FSRM01000002">
    <property type="protein sequence ID" value="SIO56436.1"/>
    <property type="molecule type" value="Genomic_DNA"/>
</dbReference>
<keyword evidence="3 6" id="KW-0238">DNA-binding</keyword>
<dbReference type="AlphaFoldDB" id="A0A1N6KJC0"/>
<feature type="domain" description="HTH lysR-type" evidence="5">
    <location>
        <begin position="37"/>
        <end position="94"/>
    </location>
</feature>
<dbReference type="PANTHER" id="PTHR30126">
    <property type="entry name" value="HTH-TYPE TRANSCRIPTIONAL REGULATOR"/>
    <property type="match status" value="1"/>
</dbReference>
<dbReference type="InterPro" id="IPR005119">
    <property type="entry name" value="LysR_subst-bd"/>
</dbReference>
<dbReference type="Gene3D" id="3.40.190.10">
    <property type="entry name" value="Periplasmic binding protein-like II"/>
    <property type="match status" value="2"/>
</dbReference>
<dbReference type="PROSITE" id="PS50931">
    <property type="entry name" value="HTH_LYSR"/>
    <property type="match status" value="1"/>
</dbReference>
<dbReference type="SUPFAM" id="SSF53850">
    <property type="entry name" value="Periplasmic binding protein-like II"/>
    <property type="match status" value="1"/>
</dbReference>
<sequence length="328" mass="35297">MGGSTHTFDMHDAPIVDIKEDLVSYAIDKEFFDMKGLNLDYLKTFVAVVERGSFSAAADHLRLTQPAVSLQIRQLEKSLGAVLIERVGRVARATVAGEELLAHAAGIDAAVTSAVTAVFRHAEEGVGRIRIGTGATACIFLLPPILTNLRQRFPNLEITVTTGNTADIVKAVEGNILDVGLVTMPVSSRSLHIAPVMDDEFVLVAPSGMQLPTRITAAALATRPVILFEPGGHTRRITDEWFARSGTKLRPVMSLGSVEATKAMVGAGLGCAILPALAVRNEESGSRMVVRSLSPRLHRKLVAVVRRDKRLYGGLAEILKSFRTLSED</sequence>
<evidence type="ECO:0000313" key="7">
    <source>
        <dbReference type="Proteomes" id="UP000184693"/>
    </source>
</evidence>
<keyword evidence="4" id="KW-0804">Transcription</keyword>
<proteinExistence type="inferred from homology"/>
<evidence type="ECO:0000259" key="5">
    <source>
        <dbReference type="PROSITE" id="PS50931"/>
    </source>
</evidence>
<dbReference type="PRINTS" id="PR00039">
    <property type="entry name" value="HTHLYSR"/>
</dbReference>
<dbReference type="GO" id="GO:0003700">
    <property type="term" value="F:DNA-binding transcription factor activity"/>
    <property type="evidence" value="ECO:0007669"/>
    <property type="project" value="InterPro"/>
</dbReference>
<dbReference type="GO" id="GO:0000976">
    <property type="term" value="F:transcription cis-regulatory region binding"/>
    <property type="evidence" value="ECO:0007669"/>
    <property type="project" value="TreeGrafter"/>
</dbReference>
<dbReference type="SUPFAM" id="SSF46785">
    <property type="entry name" value="Winged helix' DNA-binding domain"/>
    <property type="match status" value="1"/>
</dbReference>
<reference evidence="6 7" key="1">
    <citation type="submission" date="2016-11" db="EMBL/GenBank/DDBJ databases">
        <authorList>
            <person name="Jaros S."/>
            <person name="Januszkiewicz K."/>
            <person name="Wedrychowicz H."/>
        </authorList>
    </citation>
    <scope>NUCLEOTIDE SEQUENCE [LARGE SCALE GENOMIC DNA]</scope>
    <source>
        <strain evidence="6 7">GAS86</strain>
    </source>
</reference>
<dbReference type="Pfam" id="PF00126">
    <property type="entry name" value="HTH_1"/>
    <property type="match status" value="1"/>
</dbReference>
<protein>
    <submittedName>
        <fullName evidence="6">DNA-binding transcriptional regulator, LysR family</fullName>
    </submittedName>
</protein>
<dbReference type="PANTHER" id="PTHR30126:SF39">
    <property type="entry name" value="HTH-TYPE TRANSCRIPTIONAL REGULATOR CYSL"/>
    <property type="match status" value="1"/>
</dbReference>
<accession>A0A1N6KJC0</accession>
<dbReference type="Gene3D" id="1.10.10.10">
    <property type="entry name" value="Winged helix-like DNA-binding domain superfamily/Winged helix DNA-binding domain"/>
    <property type="match status" value="1"/>
</dbReference>
<gene>
    <name evidence="6" type="ORF">SAMN05444168_7308</name>
</gene>
<dbReference type="FunFam" id="1.10.10.10:FF:000001">
    <property type="entry name" value="LysR family transcriptional regulator"/>
    <property type="match status" value="1"/>
</dbReference>
<dbReference type="InterPro" id="IPR036390">
    <property type="entry name" value="WH_DNA-bd_sf"/>
</dbReference>
<name>A0A1N6KJC0_9BURK</name>
<dbReference type="Pfam" id="PF03466">
    <property type="entry name" value="LysR_substrate"/>
    <property type="match status" value="1"/>
</dbReference>
<evidence type="ECO:0000256" key="2">
    <source>
        <dbReference type="ARBA" id="ARBA00023015"/>
    </source>
</evidence>
<comment type="similarity">
    <text evidence="1">Belongs to the LysR transcriptional regulatory family.</text>
</comment>
<keyword evidence="2" id="KW-0805">Transcription regulation</keyword>
<evidence type="ECO:0000313" key="6">
    <source>
        <dbReference type="EMBL" id="SIO56436.1"/>
    </source>
</evidence>
<dbReference type="RefSeq" id="WP_367946976.1">
    <property type="nucleotide sequence ID" value="NZ_FSRM01000002.1"/>
</dbReference>
<dbReference type="Proteomes" id="UP000184693">
    <property type="component" value="Unassembled WGS sequence"/>
</dbReference>
<dbReference type="InterPro" id="IPR036388">
    <property type="entry name" value="WH-like_DNA-bd_sf"/>
</dbReference>
<evidence type="ECO:0000256" key="4">
    <source>
        <dbReference type="ARBA" id="ARBA00023163"/>
    </source>
</evidence>
<evidence type="ECO:0000256" key="3">
    <source>
        <dbReference type="ARBA" id="ARBA00023125"/>
    </source>
</evidence>
<organism evidence="6 7">
    <name type="scientific">Paraburkholderia phenazinium</name>
    <dbReference type="NCBI Taxonomy" id="60549"/>
    <lineage>
        <taxon>Bacteria</taxon>
        <taxon>Pseudomonadati</taxon>
        <taxon>Pseudomonadota</taxon>
        <taxon>Betaproteobacteria</taxon>
        <taxon>Burkholderiales</taxon>
        <taxon>Burkholderiaceae</taxon>
        <taxon>Paraburkholderia</taxon>
    </lineage>
</organism>